<evidence type="ECO:0000313" key="3">
    <source>
        <dbReference type="EMBL" id="KKS87018.1"/>
    </source>
</evidence>
<dbReference type="EMBL" id="LCFD01000005">
    <property type="protein sequence ID" value="KKS87018.1"/>
    <property type="molecule type" value="Genomic_DNA"/>
</dbReference>
<protein>
    <recommendedName>
        <fullName evidence="5">Chitinase</fullName>
    </recommendedName>
</protein>
<keyword evidence="2" id="KW-1133">Transmembrane helix</keyword>
<evidence type="ECO:0008006" key="5">
    <source>
        <dbReference type="Google" id="ProtNLM"/>
    </source>
</evidence>
<evidence type="ECO:0000313" key="4">
    <source>
        <dbReference type="Proteomes" id="UP000034050"/>
    </source>
</evidence>
<dbReference type="AlphaFoldDB" id="A0A0G1FJH7"/>
<reference evidence="3 4" key="1">
    <citation type="journal article" date="2015" name="Nature">
        <title>rRNA introns, odd ribosomes, and small enigmatic genomes across a large radiation of phyla.</title>
        <authorList>
            <person name="Brown C.T."/>
            <person name="Hug L.A."/>
            <person name="Thomas B.C."/>
            <person name="Sharon I."/>
            <person name="Castelle C.J."/>
            <person name="Singh A."/>
            <person name="Wilkins M.J."/>
            <person name="Williams K.H."/>
            <person name="Banfield J.F."/>
        </authorList>
    </citation>
    <scope>NUCLEOTIDE SEQUENCE [LARGE SCALE GENOMIC DNA]</scope>
</reference>
<gene>
    <name evidence="3" type="ORF">UV61_C0005G0039</name>
</gene>
<keyword evidence="2" id="KW-0472">Membrane</keyword>
<accession>A0A0G1FJH7</accession>
<dbReference type="PATRIC" id="fig|1618446.3.peg.630"/>
<feature type="region of interest" description="Disordered" evidence="1">
    <location>
        <begin position="50"/>
        <end position="75"/>
    </location>
</feature>
<dbReference type="InterPro" id="IPR017853">
    <property type="entry name" value="GH"/>
</dbReference>
<name>A0A0G1FJH7_9BACT</name>
<feature type="transmembrane region" description="Helical" evidence="2">
    <location>
        <begin position="16"/>
        <end position="37"/>
    </location>
</feature>
<comment type="caution">
    <text evidence="3">The sequence shown here is derived from an EMBL/GenBank/DDBJ whole genome shotgun (WGS) entry which is preliminary data.</text>
</comment>
<dbReference type="STRING" id="1618446.UV61_C0005G0039"/>
<keyword evidence="2" id="KW-0812">Transmembrane</keyword>
<evidence type="ECO:0000256" key="2">
    <source>
        <dbReference type="SAM" id="Phobius"/>
    </source>
</evidence>
<evidence type="ECO:0000256" key="1">
    <source>
        <dbReference type="SAM" id="MobiDB-lite"/>
    </source>
</evidence>
<dbReference type="Proteomes" id="UP000034050">
    <property type="component" value="Unassembled WGS sequence"/>
</dbReference>
<organism evidence="3 4">
    <name type="scientific">Candidatus Gottesmanbacteria bacterium GW2011_GWB1_43_11</name>
    <dbReference type="NCBI Taxonomy" id="1618446"/>
    <lineage>
        <taxon>Bacteria</taxon>
        <taxon>Candidatus Gottesmaniibacteriota</taxon>
    </lineage>
</organism>
<sequence length="346" mass="36316">MATEIPPNSSKPAHHLMAVVALVASLFSLVISVYSVVTVKNMLDSLATNSVQGQDSNRPRRKPSPTPIPSPGGGGAGLPFGPYHLPTTVYGTSPYTGAFLDLSKMSVSTATNALETAKAKKVKLVISLTGGGGNYRDSNSNFSYSLFKSLVDNFKSLDLTNYFNDGVVLGNMFMDEPQDPSNWGGETIALSDIKQAAAYLKSIWPSVPTGVGSNPAFLSGGGWTSGDLDFVSVPFTQVKLNCRPGRVGCYGSDVNQWVSGVMADAKSDNLGVVLSINVLNGGTPNGTSITAADLQTYGTLFASQPQACALTFWKWDDAYFSQSDIQAALSAIAATASTHTAKTCTP</sequence>
<proteinExistence type="predicted"/>
<dbReference type="SUPFAM" id="SSF51445">
    <property type="entry name" value="(Trans)glycosidases"/>
    <property type="match status" value="1"/>
</dbReference>